<dbReference type="AlphaFoldDB" id="A0A164MDM4"/>
<dbReference type="EMBL" id="KV419480">
    <property type="protein sequence ID" value="KZS86609.1"/>
    <property type="molecule type" value="Genomic_DNA"/>
</dbReference>
<organism evidence="2 3">
    <name type="scientific">Sistotremastrum niveocremeum HHB9708</name>
    <dbReference type="NCBI Taxonomy" id="1314777"/>
    <lineage>
        <taxon>Eukaryota</taxon>
        <taxon>Fungi</taxon>
        <taxon>Dikarya</taxon>
        <taxon>Basidiomycota</taxon>
        <taxon>Agaricomycotina</taxon>
        <taxon>Agaricomycetes</taxon>
        <taxon>Sistotremastrales</taxon>
        <taxon>Sistotremastraceae</taxon>
        <taxon>Sertulicium</taxon>
        <taxon>Sertulicium niveocremeum</taxon>
    </lineage>
</organism>
<proteinExistence type="predicted"/>
<keyword evidence="3" id="KW-1185">Reference proteome</keyword>
<protein>
    <recommendedName>
        <fullName evidence="1">Integrase core domain-containing protein</fullName>
    </recommendedName>
</protein>
<dbReference type="PANTHER" id="PTHR46177:SF1">
    <property type="entry name" value="INTEGRASE CATALYTIC DOMAIN-CONTAINING PROTEIN"/>
    <property type="match status" value="1"/>
</dbReference>
<evidence type="ECO:0000313" key="3">
    <source>
        <dbReference type="Proteomes" id="UP000076722"/>
    </source>
</evidence>
<dbReference type="OrthoDB" id="2787357at2759"/>
<dbReference type="Pfam" id="PF24764">
    <property type="entry name" value="rva_4"/>
    <property type="match status" value="1"/>
</dbReference>
<dbReference type="PANTHER" id="PTHR46177">
    <property type="entry name" value="INTEGRASE CATALYTIC DOMAIN-CONTAINING PROTEIN"/>
    <property type="match status" value="1"/>
</dbReference>
<dbReference type="Proteomes" id="UP000076722">
    <property type="component" value="Unassembled WGS sequence"/>
</dbReference>
<evidence type="ECO:0000259" key="1">
    <source>
        <dbReference type="Pfam" id="PF24764"/>
    </source>
</evidence>
<dbReference type="STRING" id="1314777.A0A164MDM4"/>
<sequence>SSLKRLRRKYSIPSSRKSIVNVSKTAAVQLVMNKMQDDLAGERGIGWVKHSLANDLTPIPRDFVRKVMLALDPLGTSRRFPGKIKDKPLRGRLTAIGPGAEINCDGHDKLGAQALTMGDIGLPIYGMKDKYSGYVLHLVVVPNNRLETAIGHVYLDMLEQHKKFPLQVTVDKGSETGIMGGCQIALRNAFTPDIDQQKYPPVVAIPSTRNTVIEGFWRWFRNATGKTLFILTVHLQQGKTAGYFDSGNPLHIPVFNFIWPSIVQNELDRYKEEWNNHKIRRQKDKMMPSGFTPRTVFIAAEQPEIAQGRNVKDCFQPVQAEDIAVLRGLIPVTRAEAFTWVEEPMLTVLTTIYAGLRDVPALNNLKPIDGWPVFNVLVSELDMYIANLQAQS</sequence>
<name>A0A164MDM4_9AGAM</name>
<dbReference type="InterPro" id="IPR058913">
    <property type="entry name" value="Integrase_dom_put"/>
</dbReference>
<feature type="domain" description="Integrase core" evidence="1">
    <location>
        <begin position="122"/>
        <end position="286"/>
    </location>
</feature>
<evidence type="ECO:0000313" key="2">
    <source>
        <dbReference type="EMBL" id="KZS86609.1"/>
    </source>
</evidence>
<gene>
    <name evidence="2" type="ORF">SISNIDRAFT_420719</name>
</gene>
<feature type="non-terminal residue" evidence="2">
    <location>
        <position position="1"/>
    </location>
</feature>
<reference evidence="2 3" key="1">
    <citation type="journal article" date="2016" name="Mol. Biol. Evol.">
        <title>Comparative Genomics of Early-Diverging Mushroom-Forming Fungi Provides Insights into the Origins of Lignocellulose Decay Capabilities.</title>
        <authorList>
            <person name="Nagy L.G."/>
            <person name="Riley R."/>
            <person name="Tritt A."/>
            <person name="Adam C."/>
            <person name="Daum C."/>
            <person name="Floudas D."/>
            <person name="Sun H."/>
            <person name="Yadav J.S."/>
            <person name="Pangilinan J."/>
            <person name="Larsson K.H."/>
            <person name="Matsuura K."/>
            <person name="Barry K."/>
            <person name="Labutti K."/>
            <person name="Kuo R."/>
            <person name="Ohm R.A."/>
            <person name="Bhattacharya S.S."/>
            <person name="Shirouzu T."/>
            <person name="Yoshinaga Y."/>
            <person name="Martin F.M."/>
            <person name="Grigoriev I.V."/>
            <person name="Hibbett D.S."/>
        </authorList>
    </citation>
    <scope>NUCLEOTIDE SEQUENCE [LARGE SCALE GENOMIC DNA]</scope>
    <source>
        <strain evidence="2 3">HHB9708</strain>
    </source>
</reference>
<accession>A0A164MDM4</accession>